<evidence type="ECO:0000259" key="3">
    <source>
        <dbReference type="SMART" id="SM00244"/>
    </source>
</evidence>
<keyword evidence="2" id="KW-1133">Transmembrane helix</keyword>
<dbReference type="Proteomes" id="UP001056535">
    <property type="component" value="Chromosome"/>
</dbReference>
<sequence length="322" mass="34288">MTDQPHPDQEDSMGREPASQPVGHAGMRVDIDERPAWSIDGFAGLIISLIVIGGGIALVIIGAIAAEAGDGGALAIVGGSLLVVMGSVLASALTVIAPGHTKVVQFFGRYIGTVRKPGLRMVVPLATRKKVSVRVHNFETSDLKVNDADGNPINIAAIVVWQVADTAKATFGVEDYEDFVAVQSESALRHVTMGHPYDNDEHEVTLRGDTDVINAELAREVAERITLAGLEIIEVRISNLAYSPEIAQAMLQRQQASAIIAAREKIVEGAVGMVETALERLENQGIVELDDERRAAMVSNLLVVLTSERGTTPVVNVGSLYT</sequence>
<reference evidence="4" key="1">
    <citation type="submission" date="2022-06" db="EMBL/GenBank/DDBJ databases">
        <title>Ornithinimicrobium JY.X270.</title>
        <authorList>
            <person name="Huang Y."/>
        </authorList>
    </citation>
    <scope>NUCLEOTIDE SEQUENCE</scope>
    <source>
        <strain evidence="4">JY.X270</strain>
    </source>
</reference>
<keyword evidence="2" id="KW-0812">Transmembrane</keyword>
<dbReference type="Pfam" id="PF01145">
    <property type="entry name" value="Band_7"/>
    <property type="match status" value="1"/>
</dbReference>
<proteinExistence type="predicted"/>
<dbReference type="Gene3D" id="3.30.479.30">
    <property type="entry name" value="Band 7 domain"/>
    <property type="match status" value="1"/>
</dbReference>
<evidence type="ECO:0000313" key="4">
    <source>
        <dbReference type="EMBL" id="USQ75494.1"/>
    </source>
</evidence>
<dbReference type="InterPro" id="IPR036013">
    <property type="entry name" value="Band_7/SPFH_dom_sf"/>
</dbReference>
<feature type="transmembrane region" description="Helical" evidence="2">
    <location>
        <begin position="42"/>
        <end position="66"/>
    </location>
</feature>
<name>A0ABY4YFQ4_9MICO</name>
<dbReference type="SUPFAM" id="SSF117892">
    <property type="entry name" value="Band 7/SPFH domain"/>
    <property type="match status" value="1"/>
</dbReference>
<dbReference type="SMART" id="SM00244">
    <property type="entry name" value="PHB"/>
    <property type="match status" value="1"/>
</dbReference>
<keyword evidence="5" id="KW-1185">Reference proteome</keyword>
<accession>A0ABY4YFQ4</accession>
<organism evidence="4 5">
    <name type="scientific">Ornithinimicrobium cryptoxanthini</name>
    <dbReference type="NCBI Taxonomy" id="2934161"/>
    <lineage>
        <taxon>Bacteria</taxon>
        <taxon>Bacillati</taxon>
        <taxon>Actinomycetota</taxon>
        <taxon>Actinomycetes</taxon>
        <taxon>Micrococcales</taxon>
        <taxon>Ornithinimicrobiaceae</taxon>
        <taxon>Ornithinimicrobium</taxon>
    </lineage>
</organism>
<protein>
    <submittedName>
        <fullName evidence="4">SPFH domain-containing protein</fullName>
    </submittedName>
</protein>
<dbReference type="PANTHER" id="PTHR43446">
    <property type="entry name" value="MEMBRANE PROTEIN-RELATED"/>
    <property type="match status" value="1"/>
</dbReference>
<dbReference type="PANTHER" id="PTHR43446:SF1">
    <property type="entry name" value="BAND 7 DOMAIN-CONTAINING PROTEIN"/>
    <property type="match status" value="1"/>
</dbReference>
<feature type="transmembrane region" description="Helical" evidence="2">
    <location>
        <begin position="73"/>
        <end position="97"/>
    </location>
</feature>
<evidence type="ECO:0000256" key="2">
    <source>
        <dbReference type="SAM" id="Phobius"/>
    </source>
</evidence>
<dbReference type="InterPro" id="IPR001107">
    <property type="entry name" value="Band_7"/>
</dbReference>
<evidence type="ECO:0000256" key="1">
    <source>
        <dbReference type="SAM" id="MobiDB-lite"/>
    </source>
</evidence>
<keyword evidence="2" id="KW-0472">Membrane</keyword>
<feature type="region of interest" description="Disordered" evidence="1">
    <location>
        <begin position="1"/>
        <end position="24"/>
    </location>
</feature>
<dbReference type="RefSeq" id="WP_252619920.1">
    <property type="nucleotide sequence ID" value="NZ_CP099490.1"/>
</dbReference>
<feature type="domain" description="Band 7" evidence="3">
    <location>
        <begin position="91"/>
        <end position="254"/>
    </location>
</feature>
<dbReference type="CDD" id="cd03402">
    <property type="entry name" value="SPFH_like_u2"/>
    <property type="match status" value="1"/>
</dbReference>
<evidence type="ECO:0000313" key="5">
    <source>
        <dbReference type="Proteomes" id="UP001056535"/>
    </source>
</evidence>
<gene>
    <name evidence="4" type="ORF">NF557_12830</name>
</gene>
<feature type="compositionally biased region" description="Basic and acidic residues" evidence="1">
    <location>
        <begin position="1"/>
        <end position="14"/>
    </location>
</feature>
<dbReference type="EMBL" id="CP099490">
    <property type="protein sequence ID" value="USQ75494.1"/>
    <property type="molecule type" value="Genomic_DNA"/>
</dbReference>